<protein>
    <submittedName>
        <fullName evidence="2">Uncharacterized protein</fullName>
    </submittedName>
</protein>
<keyword evidence="1" id="KW-1133">Transmembrane helix</keyword>
<name>A0A5C5VB33_9PLAN</name>
<organism evidence="2 3">
    <name type="scientific">Thalassoglobus neptunius</name>
    <dbReference type="NCBI Taxonomy" id="1938619"/>
    <lineage>
        <taxon>Bacteria</taxon>
        <taxon>Pseudomonadati</taxon>
        <taxon>Planctomycetota</taxon>
        <taxon>Planctomycetia</taxon>
        <taxon>Planctomycetales</taxon>
        <taxon>Planctomycetaceae</taxon>
        <taxon>Thalassoglobus</taxon>
    </lineage>
</organism>
<dbReference type="AlphaFoldDB" id="A0A5C5VB33"/>
<comment type="caution">
    <text evidence="2">The sequence shown here is derived from an EMBL/GenBank/DDBJ whole genome shotgun (WGS) entry which is preliminary data.</text>
</comment>
<dbReference type="Proteomes" id="UP000317243">
    <property type="component" value="Unassembled WGS sequence"/>
</dbReference>
<proteinExistence type="predicted"/>
<evidence type="ECO:0000256" key="1">
    <source>
        <dbReference type="SAM" id="Phobius"/>
    </source>
</evidence>
<gene>
    <name evidence="2" type="ORF">KOR42_52460</name>
</gene>
<keyword evidence="3" id="KW-1185">Reference proteome</keyword>
<evidence type="ECO:0000313" key="2">
    <source>
        <dbReference type="EMBL" id="TWT35069.1"/>
    </source>
</evidence>
<reference evidence="2 3" key="1">
    <citation type="submission" date="2019-02" db="EMBL/GenBank/DDBJ databases">
        <title>Deep-cultivation of Planctomycetes and their phenomic and genomic characterization uncovers novel biology.</title>
        <authorList>
            <person name="Wiegand S."/>
            <person name="Jogler M."/>
            <person name="Boedeker C."/>
            <person name="Pinto D."/>
            <person name="Vollmers J."/>
            <person name="Rivas-Marin E."/>
            <person name="Kohn T."/>
            <person name="Peeters S.H."/>
            <person name="Heuer A."/>
            <person name="Rast P."/>
            <person name="Oberbeckmann S."/>
            <person name="Bunk B."/>
            <person name="Jeske O."/>
            <person name="Meyerdierks A."/>
            <person name="Storesund J.E."/>
            <person name="Kallscheuer N."/>
            <person name="Luecker S."/>
            <person name="Lage O.M."/>
            <person name="Pohl T."/>
            <person name="Merkel B.J."/>
            <person name="Hornburger P."/>
            <person name="Mueller R.-W."/>
            <person name="Bruemmer F."/>
            <person name="Labrenz M."/>
            <person name="Spormann A.M."/>
            <person name="Op Den Camp H."/>
            <person name="Overmann J."/>
            <person name="Amann R."/>
            <person name="Jetten M.S.M."/>
            <person name="Mascher T."/>
            <person name="Medema M.H."/>
            <person name="Devos D.P."/>
            <person name="Kaster A.-K."/>
            <person name="Ovreas L."/>
            <person name="Rohde M."/>
            <person name="Galperin M.Y."/>
            <person name="Jogler C."/>
        </authorList>
    </citation>
    <scope>NUCLEOTIDE SEQUENCE [LARGE SCALE GENOMIC DNA]</scope>
    <source>
        <strain evidence="2 3">KOR42</strain>
    </source>
</reference>
<evidence type="ECO:0000313" key="3">
    <source>
        <dbReference type="Proteomes" id="UP000317243"/>
    </source>
</evidence>
<sequence length="207" mass="22353">MNSDSLRLFVELQSSPCRPLRGNSGAVPSLNEHVMDVNQDQSPSHSVRRLSTPRVMGALSGIVLIVVACAWLLGGGGTRVLEEQNYKCALTGTDRTVMIEDGVTVADRVTSNDVSNWASANGIPGLIPGQAGWELASTVTTRGSEPPRFGEGLIYLIPVRLYSGSIAAAGKTRDEALRSYQQHLLNLDPSRRSLQHAMEEWLNQAAE</sequence>
<keyword evidence="1" id="KW-0472">Membrane</keyword>
<feature type="transmembrane region" description="Helical" evidence="1">
    <location>
        <begin position="55"/>
        <end position="74"/>
    </location>
</feature>
<accession>A0A5C5VB33</accession>
<dbReference type="EMBL" id="SIHI01000074">
    <property type="protein sequence ID" value="TWT35069.1"/>
    <property type="molecule type" value="Genomic_DNA"/>
</dbReference>
<keyword evidence="1" id="KW-0812">Transmembrane</keyword>